<accession>A0A0A1W3D9</accession>
<evidence type="ECO:0000259" key="4">
    <source>
        <dbReference type="PROSITE" id="PS50949"/>
    </source>
</evidence>
<dbReference type="SUPFAM" id="SSF48008">
    <property type="entry name" value="GntR ligand-binding domain-like"/>
    <property type="match status" value="1"/>
</dbReference>
<dbReference type="PROSITE" id="PS50949">
    <property type="entry name" value="HTH_GNTR"/>
    <property type="match status" value="1"/>
</dbReference>
<dbReference type="InterPro" id="IPR036388">
    <property type="entry name" value="WH-like_DNA-bd_sf"/>
</dbReference>
<dbReference type="EMBL" id="BBPI01000001">
    <property type="protein sequence ID" value="GAL99408.1"/>
    <property type="molecule type" value="Genomic_DNA"/>
</dbReference>
<dbReference type="GO" id="GO:0003677">
    <property type="term" value="F:DNA binding"/>
    <property type="evidence" value="ECO:0007669"/>
    <property type="project" value="UniProtKB-KW"/>
</dbReference>
<dbReference type="InterPro" id="IPR008920">
    <property type="entry name" value="TF_FadR/GntR_C"/>
</dbReference>
<dbReference type="eggNOG" id="COG1802">
    <property type="taxonomic scope" value="Bacteria"/>
</dbReference>
<organism evidence="5 6">
    <name type="scientific">Sphingomonas parapaucimobilis NBRC 15100</name>
    <dbReference type="NCBI Taxonomy" id="1219049"/>
    <lineage>
        <taxon>Bacteria</taxon>
        <taxon>Pseudomonadati</taxon>
        <taxon>Pseudomonadota</taxon>
        <taxon>Alphaproteobacteria</taxon>
        <taxon>Sphingomonadales</taxon>
        <taxon>Sphingomonadaceae</taxon>
        <taxon>Sphingomonas</taxon>
    </lineage>
</organism>
<dbReference type="SUPFAM" id="SSF46785">
    <property type="entry name" value="Winged helix' DNA-binding domain"/>
    <property type="match status" value="1"/>
</dbReference>
<dbReference type="Pfam" id="PF00392">
    <property type="entry name" value="GntR"/>
    <property type="match status" value="1"/>
</dbReference>
<dbReference type="RefSeq" id="WP_083748215.1">
    <property type="nucleotide sequence ID" value="NZ_BBPI01000001.1"/>
</dbReference>
<evidence type="ECO:0000256" key="1">
    <source>
        <dbReference type="ARBA" id="ARBA00023015"/>
    </source>
</evidence>
<dbReference type="OrthoDB" id="9812290at2"/>
<proteinExistence type="predicted"/>
<dbReference type="AlphaFoldDB" id="A0A0A1W3D9"/>
<dbReference type="GO" id="GO:0003700">
    <property type="term" value="F:DNA-binding transcription factor activity"/>
    <property type="evidence" value="ECO:0007669"/>
    <property type="project" value="InterPro"/>
</dbReference>
<keyword evidence="2" id="KW-0238">DNA-binding</keyword>
<dbReference type="InterPro" id="IPR036390">
    <property type="entry name" value="WH_DNA-bd_sf"/>
</dbReference>
<keyword evidence="6" id="KW-1185">Reference proteome</keyword>
<evidence type="ECO:0000313" key="5">
    <source>
        <dbReference type="EMBL" id="GAL99408.1"/>
    </source>
</evidence>
<dbReference type="Gene3D" id="1.10.10.10">
    <property type="entry name" value="Winged helix-like DNA-binding domain superfamily/Winged helix DNA-binding domain"/>
    <property type="match status" value="1"/>
</dbReference>
<evidence type="ECO:0000256" key="2">
    <source>
        <dbReference type="ARBA" id="ARBA00023125"/>
    </source>
</evidence>
<evidence type="ECO:0000256" key="3">
    <source>
        <dbReference type="ARBA" id="ARBA00023163"/>
    </source>
</evidence>
<dbReference type="PANTHER" id="PTHR43537">
    <property type="entry name" value="TRANSCRIPTIONAL REGULATOR, GNTR FAMILY"/>
    <property type="match status" value="1"/>
</dbReference>
<dbReference type="Proteomes" id="UP000032305">
    <property type="component" value="Unassembled WGS sequence"/>
</dbReference>
<dbReference type="InterPro" id="IPR011711">
    <property type="entry name" value="GntR_C"/>
</dbReference>
<dbReference type="Gene3D" id="1.20.120.530">
    <property type="entry name" value="GntR ligand-binding domain-like"/>
    <property type="match status" value="1"/>
</dbReference>
<keyword evidence="3" id="KW-0804">Transcription</keyword>
<keyword evidence="1" id="KW-0805">Transcription regulation</keyword>
<reference evidence="5 6" key="1">
    <citation type="submission" date="2014-11" db="EMBL/GenBank/DDBJ databases">
        <title>Whole genome shotgun sequence of Sphingomonas parapaucimobilis NBRC 15100.</title>
        <authorList>
            <person name="Katano-Makiyama Y."/>
            <person name="Hosoyama A."/>
            <person name="Hashimoto M."/>
            <person name="Hosoyama Y."/>
            <person name="Noguchi M."/>
            <person name="Numata M."/>
            <person name="Tsuchikane K."/>
            <person name="Hirakata S."/>
            <person name="Uohara A."/>
            <person name="Shimodaira J."/>
            <person name="Ohji S."/>
            <person name="Ichikawa N."/>
            <person name="Kimura A."/>
            <person name="Yamazoe A."/>
            <person name="Fujita N."/>
        </authorList>
    </citation>
    <scope>NUCLEOTIDE SEQUENCE [LARGE SCALE GENOMIC DNA]</scope>
    <source>
        <strain evidence="5 6">NBRC 15100</strain>
    </source>
</reference>
<sequence>MATALSLPDVALDDGRHRGEGVIVVQTLADRIFAIVRERIIAGTIPADRPIRQDALAAELGVSKIPLREAMARLEQEGLLHGVANRGYMIGALSAAQAEDIYGLRLKLEPAAAARAALVADDDDRAALVAAFEALDQAAASDLARVAICNRKFHMAMVRPTRQALTIQLIRQLALLAERYVVAHLQPAGRDARAHLEHREQLDAFLARDADRVKALLDTHIRSTLTDLKGGFAPVD</sequence>
<dbReference type="Pfam" id="PF07729">
    <property type="entry name" value="FCD"/>
    <property type="match status" value="1"/>
</dbReference>
<protein>
    <submittedName>
        <fullName evidence="5">Putative GntR family transcriptional regulator</fullName>
    </submittedName>
</protein>
<dbReference type="InterPro" id="IPR000524">
    <property type="entry name" value="Tscrpt_reg_HTH_GntR"/>
</dbReference>
<name>A0A0A1W3D9_9SPHN</name>
<dbReference type="SMART" id="SM00345">
    <property type="entry name" value="HTH_GNTR"/>
    <property type="match status" value="1"/>
</dbReference>
<feature type="domain" description="HTH gntR-type" evidence="4">
    <location>
        <begin position="26"/>
        <end position="93"/>
    </location>
</feature>
<gene>
    <name evidence="5" type="ORF">SP5_001_01070</name>
</gene>
<evidence type="ECO:0000313" key="6">
    <source>
        <dbReference type="Proteomes" id="UP000032305"/>
    </source>
</evidence>
<dbReference type="PANTHER" id="PTHR43537:SF41">
    <property type="entry name" value="TRANSCRIPTIONAL REGULATORY PROTEIN"/>
    <property type="match status" value="1"/>
</dbReference>
<comment type="caution">
    <text evidence="5">The sequence shown here is derived from an EMBL/GenBank/DDBJ whole genome shotgun (WGS) entry which is preliminary data.</text>
</comment>
<dbReference type="SMART" id="SM00895">
    <property type="entry name" value="FCD"/>
    <property type="match status" value="1"/>
</dbReference>